<dbReference type="GO" id="GO:0043410">
    <property type="term" value="P:positive regulation of MAPK cascade"/>
    <property type="evidence" value="ECO:0007669"/>
    <property type="project" value="TreeGrafter"/>
</dbReference>
<organism evidence="4 5">
    <name type="scientific">Stomoxys calcitrans</name>
    <name type="common">Stable fly</name>
    <name type="synonym">Conops calcitrans</name>
    <dbReference type="NCBI Taxonomy" id="35570"/>
    <lineage>
        <taxon>Eukaryota</taxon>
        <taxon>Metazoa</taxon>
        <taxon>Ecdysozoa</taxon>
        <taxon>Arthropoda</taxon>
        <taxon>Hexapoda</taxon>
        <taxon>Insecta</taxon>
        <taxon>Pterygota</taxon>
        <taxon>Neoptera</taxon>
        <taxon>Endopterygota</taxon>
        <taxon>Diptera</taxon>
        <taxon>Brachycera</taxon>
        <taxon>Muscomorpha</taxon>
        <taxon>Muscoidea</taxon>
        <taxon>Muscidae</taxon>
        <taxon>Stomoxys</taxon>
    </lineage>
</organism>
<dbReference type="AlphaFoldDB" id="A0A1I8P553"/>
<keyword evidence="5" id="KW-1185">Reference proteome</keyword>
<feature type="domain" description="PH" evidence="2">
    <location>
        <begin position="5"/>
        <end position="111"/>
    </location>
</feature>
<dbReference type="Proteomes" id="UP000095300">
    <property type="component" value="Unassembled WGS sequence"/>
</dbReference>
<dbReference type="SMART" id="SM00233">
    <property type="entry name" value="PH"/>
    <property type="match status" value="1"/>
</dbReference>
<dbReference type="GO" id="GO:0007265">
    <property type="term" value="P:Ras protein signal transduction"/>
    <property type="evidence" value="ECO:0007669"/>
    <property type="project" value="TreeGrafter"/>
</dbReference>
<dbReference type="OrthoDB" id="6243387at2759"/>
<dbReference type="PANTHER" id="PTHR21258:SF62">
    <property type="entry name" value="INSULIN RECEPTOR SUBSTRATE 1"/>
    <property type="match status" value="1"/>
</dbReference>
<dbReference type="PROSITE" id="PS51064">
    <property type="entry name" value="IRS_PTB"/>
    <property type="match status" value="1"/>
</dbReference>
<dbReference type="InterPro" id="IPR050996">
    <property type="entry name" value="Docking_Protein_DOK"/>
</dbReference>
<dbReference type="InterPro" id="IPR002404">
    <property type="entry name" value="IRS_PTB"/>
</dbReference>
<evidence type="ECO:0000313" key="5">
    <source>
        <dbReference type="Proteomes" id="UP000095300"/>
    </source>
</evidence>
<dbReference type="VEuPathDB" id="VectorBase:SCAU004891"/>
<dbReference type="InterPro" id="IPR001849">
    <property type="entry name" value="PH_domain"/>
</dbReference>
<dbReference type="SMART" id="SM01244">
    <property type="entry name" value="IRS"/>
    <property type="match status" value="1"/>
</dbReference>
<dbReference type="Gene3D" id="2.30.29.30">
    <property type="entry name" value="Pleckstrin-homology domain (PH domain)/Phosphotyrosine-binding domain (PTB)"/>
    <property type="match status" value="2"/>
</dbReference>
<accession>A0A1I8P553</accession>
<dbReference type="KEGG" id="scac:106081430"/>
<proteinExistence type="predicted"/>
<dbReference type="GO" id="GO:0007169">
    <property type="term" value="P:cell surface receptor protein tyrosine kinase signaling pathway"/>
    <property type="evidence" value="ECO:0007669"/>
    <property type="project" value="TreeGrafter"/>
</dbReference>
<feature type="domain" description="IRS-type PTB" evidence="3">
    <location>
        <begin position="134"/>
        <end position="240"/>
    </location>
</feature>
<evidence type="ECO:0000259" key="3">
    <source>
        <dbReference type="PROSITE" id="PS51064"/>
    </source>
</evidence>
<dbReference type="EnsemblMetazoa" id="SCAU004891-RA">
    <property type="protein sequence ID" value="SCAU004891-PA"/>
    <property type="gene ID" value="SCAU004891"/>
</dbReference>
<dbReference type="PANTHER" id="PTHR21258">
    <property type="entry name" value="DOCKING PROTEIN RELATED"/>
    <property type="match status" value="1"/>
</dbReference>
<dbReference type="PROSITE" id="PS50003">
    <property type="entry name" value="PH_DOMAIN"/>
    <property type="match status" value="1"/>
</dbReference>
<evidence type="ECO:0000259" key="2">
    <source>
        <dbReference type="PROSITE" id="PS50003"/>
    </source>
</evidence>
<dbReference type="STRING" id="35570.A0A1I8P553"/>
<evidence type="ECO:0000256" key="1">
    <source>
        <dbReference type="SAM" id="MobiDB-lite"/>
    </source>
</evidence>
<dbReference type="GO" id="GO:0005737">
    <property type="term" value="C:cytoplasm"/>
    <property type="evidence" value="ECO:0007669"/>
    <property type="project" value="TreeGrafter"/>
</dbReference>
<feature type="compositionally biased region" description="Polar residues" evidence="1">
    <location>
        <begin position="560"/>
        <end position="575"/>
    </location>
</feature>
<dbReference type="SUPFAM" id="SSF50729">
    <property type="entry name" value="PH domain-like"/>
    <property type="match status" value="2"/>
</dbReference>
<protein>
    <submittedName>
        <fullName evidence="4">Uncharacterized protein</fullName>
    </submittedName>
</protein>
<dbReference type="Pfam" id="PF00169">
    <property type="entry name" value="PH"/>
    <property type="match status" value="1"/>
</dbReference>
<dbReference type="Pfam" id="PF02174">
    <property type="entry name" value="IRS"/>
    <property type="match status" value="1"/>
</dbReference>
<evidence type="ECO:0000313" key="4">
    <source>
        <dbReference type="EnsemblMetazoa" id="SCAU004891-PA"/>
    </source>
</evidence>
<dbReference type="InterPro" id="IPR011993">
    <property type="entry name" value="PH-like_dom_sf"/>
</dbReference>
<gene>
    <name evidence="4" type="primary">106081430</name>
</gene>
<reference evidence="4" key="1">
    <citation type="submission" date="2020-05" db="UniProtKB">
        <authorList>
            <consortium name="EnsemblMetazoa"/>
        </authorList>
    </citation>
    <scope>IDENTIFICATION</scope>
    <source>
        <strain evidence="4">USDA</strain>
    </source>
</reference>
<sequence length="596" mass="66245">MDVEVPILSGYLNVPTQSGFPLNRISKRKSYQKYCLLFKSSRYGIERLEICESKEDKNPKIVTLENCVKITQEPSPANLICIVKKTATLTLNAVNEDSLKEWVNALQNVAFPNNKIQNISAIEEDNDLYCSSYGDGLFIVSLVPSEASVRCSIEPKCYILQLTATELQLKSTNGSKNVISNWPYRFIRKYGYRDGKFTFEAGRKCSTGEGVFVLDHSNPQDVFRCMSSKMKCMKKLISGEVPNIDSCENQLNAAASMEAGSRSPLPATFSGQHSVDVETNCNQIIRCFSSNDSNCHTVIQSSKNVPSKPPRKLLTVADKSPAFDSQSVPTKSDNSIINENAKQYKMFEPVTITSTIDPNKSVGSTVILTPSSPNIQHACNTKNDTISDVILCNNDSLVERDYESIEHITEAWRTLGINDVKHIENVRPSDDSNFEDIPWSRDLTKINRGQLKDPISIGVTSKIIDIDIGESNKSVNNILPTDFTYDRLEFLSANNHTSSGYKTIVSVTPISRVAGAMKPLQNEYEQINVPDIDSCRKADDSHLGYGVLRKLRISGALSATPTHMTTNSRNINTDSDTNKQDEVGPNYVQVNKPKIF</sequence>
<feature type="region of interest" description="Disordered" evidence="1">
    <location>
        <begin position="560"/>
        <end position="585"/>
    </location>
</feature>
<name>A0A1I8P553_STOCA</name>
<dbReference type="SMART" id="SM00310">
    <property type="entry name" value="PTBI"/>
    <property type="match status" value="1"/>
</dbReference>